<protein>
    <submittedName>
        <fullName evidence="1">Uncharacterized protein</fullName>
    </submittedName>
</protein>
<name>A0A1X0DL51_9MYCO</name>
<dbReference type="EMBL" id="MVHS01000005">
    <property type="protein sequence ID" value="ORA73126.1"/>
    <property type="molecule type" value="Genomic_DNA"/>
</dbReference>
<dbReference type="RefSeq" id="WP_083029395.1">
    <property type="nucleotide sequence ID" value="NZ_JACKRM010000223.1"/>
</dbReference>
<evidence type="ECO:0000313" key="1">
    <source>
        <dbReference type="EMBL" id="ORA73126.1"/>
    </source>
</evidence>
<dbReference type="PROSITE" id="PS51257">
    <property type="entry name" value="PROKAR_LIPOPROTEIN"/>
    <property type="match status" value="1"/>
</dbReference>
<keyword evidence="2" id="KW-1185">Reference proteome</keyword>
<gene>
    <name evidence="1" type="ORF">BST26_03600</name>
</gene>
<dbReference type="AlphaFoldDB" id="A0A1X0DL51"/>
<evidence type="ECO:0000313" key="2">
    <source>
        <dbReference type="Proteomes" id="UP000192801"/>
    </source>
</evidence>
<accession>A0A1X0DL51</accession>
<organism evidence="1 2">
    <name type="scientific">Mycolicibacterium insubricum</name>
    <dbReference type="NCBI Taxonomy" id="444597"/>
    <lineage>
        <taxon>Bacteria</taxon>
        <taxon>Bacillati</taxon>
        <taxon>Actinomycetota</taxon>
        <taxon>Actinomycetes</taxon>
        <taxon>Mycobacteriales</taxon>
        <taxon>Mycobacteriaceae</taxon>
        <taxon>Mycolicibacterium</taxon>
    </lineage>
</organism>
<dbReference type="Proteomes" id="UP000192801">
    <property type="component" value="Unassembled WGS sequence"/>
</dbReference>
<sequence length="309" mass="32520">MTRVGAAISALLLTASALSGCGSNNTGGSDPGSAVSRVGKMDGTFVMELDKMRSAESGKEVPGSTAVSVTMVVRSSCPDGCIAGAAVVNPVPNLVPQSFLLDFVDGAWQGVERRPATCGDQATEEFKILTLTPSHDGGYTGLFRSLTASNNGCNFERPVTVKRIGNADPAVLVPDPSILPDRVVNRAAGLRGNYRFQLKDKKGAPNDSAMERKVQTYCVRTAERCMSLITGDDRELVWTLTNGVWSFTTTTQSTCADGRKAERKDTATFPLPNPAANPIATLTGSGSYATAEPCPATTDFDVTAERIGD</sequence>
<comment type="caution">
    <text evidence="1">The sequence shown here is derived from an EMBL/GenBank/DDBJ whole genome shotgun (WGS) entry which is preliminary data.</text>
</comment>
<reference evidence="1 2" key="1">
    <citation type="submission" date="2016-12" db="EMBL/GenBank/DDBJ databases">
        <title>The new phylogeny of genus Mycobacterium.</title>
        <authorList>
            <person name="Tortoli E."/>
            <person name="Trovato A."/>
            <person name="Cirillo D.M."/>
        </authorList>
    </citation>
    <scope>NUCLEOTIDE SEQUENCE [LARGE SCALE GENOMIC DNA]</scope>
    <source>
        <strain evidence="1 2">DSM 45130</strain>
    </source>
</reference>
<dbReference type="STRING" id="444597.BST26_03600"/>
<proteinExistence type="predicted"/>